<gene>
    <name evidence="2" type="ORF">QBC33DRAFT_622682</name>
</gene>
<dbReference type="Pfam" id="PF02627">
    <property type="entry name" value="CMD"/>
    <property type="match status" value="1"/>
</dbReference>
<dbReference type="AlphaFoldDB" id="A0AAJ0BUN4"/>
<dbReference type="SUPFAM" id="SSF69118">
    <property type="entry name" value="AhpD-like"/>
    <property type="match status" value="1"/>
</dbReference>
<dbReference type="Gene3D" id="1.20.1290.10">
    <property type="entry name" value="AhpD-like"/>
    <property type="match status" value="1"/>
</dbReference>
<evidence type="ECO:0000259" key="1">
    <source>
        <dbReference type="Pfam" id="PF02627"/>
    </source>
</evidence>
<dbReference type="EMBL" id="MU839025">
    <property type="protein sequence ID" value="KAK1763713.1"/>
    <property type="molecule type" value="Genomic_DNA"/>
</dbReference>
<evidence type="ECO:0000313" key="2">
    <source>
        <dbReference type="EMBL" id="KAK1763713.1"/>
    </source>
</evidence>
<accession>A0AAJ0BUN4</accession>
<feature type="domain" description="Carboxymuconolactone decarboxylase-like" evidence="1">
    <location>
        <begin position="48"/>
        <end position="127"/>
    </location>
</feature>
<proteinExistence type="predicted"/>
<dbReference type="PANTHER" id="PTHR33570">
    <property type="entry name" value="4-CARBOXYMUCONOLACTONE DECARBOXYLASE FAMILY PROTEIN"/>
    <property type="match status" value="1"/>
</dbReference>
<keyword evidence="3" id="KW-1185">Reference proteome</keyword>
<dbReference type="InterPro" id="IPR052512">
    <property type="entry name" value="4CMD/NDH-1_regulator"/>
</dbReference>
<dbReference type="PANTHER" id="PTHR33570:SF2">
    <property type="entry name" value="CARBOXYMUCONOLACTONE DECARBOXYLASE-LIKE DOMAIN-CONTAINING PROTEIN"/>
    <property type="match status" value="1"/>
</dbReference>
<dbReference type="RefSeq" id="XP_060279926.1">
    <property type="nucleotide sequence ID" value="XM_060432857.1"/>
</dbReference>
<evidence type="ECO:0000313" key="3">
    <source>
        <dbReference type="Proteomes" id="UP001244011"/>
    </source>
</evidence>
<protein>
    <submittedName>
        <fullName evidence="2">4-carboxymuconolactone decarboxylase</fullName>
    </submittedName>
</protein>
<dbReference type="InterPro" id="IPR003779">
    <property type="entry name" value="CMD-like"/>
</dbReference>
<organism evidence="2 3">
    <name type="scientific">Phialemonium atrogriseum</name>
    <dbReference type="NCBI Taxonomy" id="1093897"/>
    <lineage>
        <taxon>Eukaryota</taxon>
        <taxon>Fungi</taxon>
        <taxon>Dikarya</taxon>
        <taxon>Ascomycota</taxon>
        <taxon>Pezizomycotina</taxon>
        <taxon>Sordariomycetes</taxon>
        <taxon>Sordariomycetidae</taxon>
        <taxon>Cephalothecales</taxon>
        <taxon>Cephalothecaceae</taxon>
        <taxon>Phialemonium</taxon>
    </lineage>
</organism>
<dbReference type="InterPro" id="IPR029032">
    <property type="entry name" value="AhpD-like"/>
</dbReference>
<reference evidence="2" key="1">
    <citation type="submission" date="2023-06" db="EMBL/GenBank/DDBJ databases">
        <title>Genome-scale phylogeny and comparative genomics of the fungal order Sordariales.</title>
        <authorList>
            <consortium name="Lawrence Berkeley National Laboratory"/>
            <person name="Hensen N."/>
            <person name="Bonometti L."/>
            <person name="Westerberg I."/>
            <person name="Brannstrom I.O."/>
            <person name="Guillou S."/>
            <person name="Cros-Aarteil S."/>
            <person name="Calhoun S."/>
            <person name="Haridas S."/>
            <person name="Kuo A."/>
            <person name="Mondo S."/>
            <person name="Pangilinan J."/>
            <person name="Riley R."/>
            <person name="Labutti K."/>
            <person name="Andreopoulos B."/>
            <person name="Lipzen A."/>
            <person name="Chen C."/>
            <person name="Yanf M."/>
            <person name="Daum C."/>
            <person name="Ng V."/>
            <person name="Clum A."/>
            <person name="Steindorff A."/>
            <person name="Ohm R."/>
            <person name="Martin F."/>
            <person name="Silar P."/>
            <person name="Natvig D."/>
            <person name="Lalanne C."/>
            <person name="Gautier V."/>
            <person name="Ament-Velasquez S.L."/>
            <person name="Kruys A."/>
            <person name="Hutchinson M.I."/>
            <person name="Powell A.J."/>
            <person name="Barry K."/>
            <person name="Miller A.N."/>
            <person name="Grigoriev I.V."/>
            <person name="Debuchy R."/>
            <person name="Gladieux P."/>
            <person name="Thoren M.H."/>
            <person name="Johannesson H."/>
        </authorList>
    </citation>
    <scope>NUCLEOTIDE SEQUENCE</scope>
    <source>
        <strain evidence="2">8032-3</strain>
    </source>
</reference>
<dbReference type="GO" id="GO:0051920">
    <property type="term" value="F:peroxiredoxin activity"/>
    <property type="evidence" value="ECO:0007669"/>
    <property type="project" value="InterPro"/>
</dbReference>
<comment type="caution">
    <text evidence="2">The sequence shown here is derived from an EMBL/GenBank/DDBJ whole genome shotgun (WGS) entry which is preliminary data.</text>
</comment>
<sequence length="141" mass="15509">MGDQPNREAIEKAQQVLYEEGMKIRAEVLGASHVADSKSLDPFQQPMQSMAVAMGWSMCWTRPNLEKRVRSLLVIVMLAVLGRNHELGVHVQGAIRNGATEQDIQEALMQAAVYAGAPCALESTRVAFDALERMRASGELE</sequence>
<name>A0AAJ0BUN4_9PEZI</name>
<dbReference type="Proteomes" id="UP001244011">
    <property type="component" value="Unassembled WGS sequence"/>
</dbReference>
<dbReference type="GeneID" id="85316044"/>